<reference evidence="2 3" key="1">
    <citation type="submission" date="2015-08" db="EMBL/GenBank/DDBJ databases">
        <title>Next Generation Sequencing and Analysis of the Genome of Puccinia sorghi L Schw, the Causal Agent of Maize Common Rust.</title>
        <authorList>
            <person name="Rochi L."/>
            <person name="Burguener G."/>
            <person name="Darino M."/>
            <person name="Turjanski A."/>
            <person name="Kreff E."/>
            <person name="Dieguez M.J."/>
            <person name="Sacco F."/>
        </authorList>
    </citation>
    <scope>NUCLEOTIDE SEQUENCE [LARGE SCALE GENOMIC DNA]</scope>
    <source>
        <strain evidence="2 3">RO10H11247</strain>
    </source>
</reference>
<accession>A0A0L6V6H1</accession>
<name>A0A0L6V6H1_9BASI</name>
<dbReference type="EMBL" id="LAVV01007319">
    <property type="protein sequence ID" value="KNZ56319.1"/>
    <property type="molecule type" value="Genomic_DNA"/>
</dbReference>
<evidence type="ECO:0000256" key="1">
    <source>
        <dbReference type="SAM" id="MobiDB-lite"/>
    </source>
</evidence>
<feature type="compositionally biased region" description="Low complexity" evidence="1">
    <location>
        <begin position="13"/>
        <end position="27"/>
    </location>
</feature>
<gene>
    <name evidence="2" type="ORF">VP01_2434g2</name>
</gene>
<dbReference type="Proteomes" id="UP000037035">
    <property type="component" value="Unassembled WGS sequence"/>
</dbReference>
<organism evidence="2 3">
    <name type="scientific">Puccinia sorghi</name>
    <dbReference type="NCBI Taxonomy" id="27349"/>
    <lineage>
        <taxon>Eukaryota</taxon>
        <taxon>Fungi</taxon>
        <taxon>Dikarya</taxon>
        <taxon>Basidiomycota</taxon>
        <taxon>Pucciniomycotina</taxon>
        <taxon>Pucciniomycetes</taxon>
        <taxon>Pucciniales</taxon>
        <taxon>Pucciniaceae</taxon>
        <taxon>Puccinia</taxon>
    </lineage>
</organism>
<evidence type="ECO:0000313" key="3">
    <source>
        <dbReference type="Proteomes" id="UP000037035"/>
    </source>
</evidence>
<feature type="region of interest" description="Disordered" evidence="1">
    <location>
        <begin position="13"/>
        <end position="79"/>
    </location>
</feature>
<proteinExistence type="predicted"/>
<dbReference type="STRING" id="27349.A0A0L6V6H1"/>
<dbReference type="AlphaFoldDB" id="A0A0L6V6H1"/>
<keyword evidence="3" id="KW-1185">Reference proteome</keyword>
<feature type="compositionally biased region" description="Acidic residues" evidence="1">
    <location>
        <begin position="407"/>
        <end position="421"/>
    </location>
</feature>
<dbReference type="VEuPathDB" id="FungiDB:VP01_2434g2"/>
<protein>
    <submittedName>
        <fullName evidence="2">Uncharacterized protein</fullName>
    </submittedName>
</protein>
<evidence type="ECO:0000313" key="2">
    <source>
        <dbReference type="EMBL" id="KNZ56319.1"/>
    </source>
</evidence>
<comment type="caution">
    <text evidence="2">The sequence shown here is derived from an EMBL/GenBank/DDBJ whole genome shotgun (WGS) entry which is preliminary data.</text>
</comment>
<feature type="region of interest" description="Disordered" evidence="1">
    <location>
        <begin position="379"/>
        <end position="452"/>
    </location>
</feature>
<feature type="compositionally biased region" description="Acidic residues" evidence="1">
    <location>
        <begin position="383"/>
        <end position="395"/>
    </location>
</feature>
<sequence length="481" mass="55458">MNPDMFAELQKPQATTLLTQATASPPTGKKAALTGKKSRPNGKRSTETGNQVNNKKAAISPFKNKTPVKQRARSATPMSAKKIPLQMTKQDHPQGFEHTKEAFYVHIKVFWGLVAKKAIPLAPPEEQVWVFYQQFQSTDQVESSIDHGPNLIGFDFIQTLKQAHEQRQKESPSGFPILTSRRILLCFQQRICIHECQCNLHQRFQSVKECLRSLRSLFVAQHILKGKKKEKGKHIQDEERKMLQTACERLHDKHYKFVIANNFPKQYISIIKPVQAHSNDDFFPKIEVYIVKKLLFRSEAANNFFCRLDDVMKDVNKHDGKQPLARRFPLDNVDWFNKKLPAQCQNLANVDQVAFIKLSDKQFVEQRWEKETKKYKLDFMEKQEEDSPSEDEDNSDYGGSIDLSNTDGEDNGKDEDEEYTDEDAKHDDDGDEEMEAGESGSHMVDEDYEEFNNDNTKMSLQYYGKGTYTGGMADKEWNAWQ</sequence>